<dbReference type="Pfam" id="PF07690">
    <property type="entry name" value="MFS_1"/>
    <property type="match status" value="1"/>
</dbReference>
<dbReference type="OrthoDB" id="70840at2"/>
<evidence type="ECO:0000256" key="5">
    <source>
        <dbReference type="SAM" id="Phobius"/>
    </source>
</evidence>
<dbReference type="Gene3D" id="3.40.630.30">
    <property type="match status" value="1"/>
</dbReference>
<dbReference type="KEGG" id="mts:MTES_1277"/>
<dbReference type="PANTHER" id="PTHR42718:SF39">
    <property type="entry name" value="ACTINORHODIN TRANSPORTER-RELATED"/>
    <property type="match status" value="1"/>
</dbReference>
<dbReference type="InterPro" id="IPR011701">
    <property type="entry name" value="MFS"/>
</dbReference>
<feature type="transmembrane region" description="Helical" evidence="5">
    <location>
        <begin position="55"/>
        <end position="74"/>
    </location>
</feature>
<keyword evidence="2 5" id="KW-0812">Transmembrane</keyword>
<dbReference type="GO" id="GO:0022857">
    <property type="term" value="F:transmembrane transporter activity"/>
    <property type="evidence" value="ECO:0007669"/>
    <property type="project" value="InterPro"/>
</dbReference>
<feature type="transmembrane region" description="Helical" evidence="5">
    <location>
        <begin position="419"/>
        <end position="438"/>
    </location>
</feature>
<name>E8N724_MICTS</name>
<feature type="transmembrane region" description="Helical" evidence="5">
    <location>
        <begin position="86"/>
        <end position="109"/>
    </location>
</feature>
<evidence type="ECO:0000313" key="8">
    <source>
        <dbReference type="EMBL" id="BAJ74241.1"/>
    </source>
</evidence>
<dbReference type="SUPFAM" id="SSF103473">
    <property type="entry name" value="MFS general substrate transporter"/>
    <property type="match status" value="1"/>
</dbReference>
<dbReference type="GO" id="GO:0016747">
    <property type="term" value="F:acyltransferase activity, transferring groups other than amino-acyl groups"/>
    <property type="evidence" value="ECO:0007669"/>
    <property type="project" value="InterPro"/>
</dbReference>
<feature type="domain" description="Major facilitator superfamily (MFS) profile" evidence="6">
    <location>
        <begin position="20"/>
        <end position="469"/>
    </location>
</feature>
<feature type="domain" description="N-acetyltransferase" evidence="7">
    <location>
        <begin position="526"/>
        <end position="671"/>
    </location>
</feature>
<dbReference type="InterPro" id="IPR016181">
    <property type="entry name" value="Acyl_CoA_acyltransferase"/>
</dbReference>
<feature type="transmembrane region" description="Helical" evidence="5">
    <location>
        <begin position="370"/>
        <end position="389"/>
    </location>
</feature>
<dbReference type="SUPFAM" id="SSF55729">
    <property type="entry name" value="Acyl-CoA N-acyltransferases (Nat)"/>
    <property type="match status" value="1"/>
</dbReference>
<evidence type="ECO:0000313" key="9">
    <source>
        <dbReference type="Proteomes" id="UP000008975"/>
    </source>
</evidence>
<dbReference type="GO" id="GO:0005886">
    <property type="term" value="C:plasma membrane"/>
    <property type="evidence" value="ECO:0007669"/>
    <property type="project" value="UniProtKB-SubCell"/>
</dbReference>
<dbReference type="PROSITE" id="PS51186">
    <property type="entry name" value="GNAT"/>
    <property type="match status" value="1"/>
</dbReference>
<gene>
    <name evidence="8" type="ordered locus">MTES_1277</name>
</gene>
<feature type="transmembrane region" description="Helical" evidence="5">
    <location>
        <begin position="20"/>
        <end position="43"/>
    </location>
</feature>
<dbReference type="InterPro" id="IPR000182">
    <property type="entry name" value="GNAT_dom"/>
</dbReference>
<dbReference type="Pfam" id="PF00583">
    <property type="entry name" value="Acetyltransf_1"/>
    <property type="match status" value="1"/>
</dbReference>
<evidence type="ECO:0000256" key="1">
    <source>
        <dbReference type="ARBA" id="ARBA00004651"/>
    </source>
</evidence>
<dbReference type="RefSeq" id="WP_013584366.1">
    <property type="nucleotide sequence ID" value="NC_015125.1"/>
</dbReference>
<sequence length="675" mass="68855">MTRAAESPPPASDPVAARAALSCCLAAGFATLLDATMVAYTAPTVVSTLDATTSGVQWFLAAYSLTFGLGLVPAGRLGDAFGRRGLFVGGMLVFLVGAIASALAPTVWLLVAGRFAQGLGAGFISAQVLGIIQDTSHGTARVRALGAYSAVGALAAIVGPLAGGILLAVLPPGVGWRAVLLTPVPFAAVAIWRGLRFLPRSRPAQLTAGLDLPGIALLGAIVVAVTLPVIDPGMPPALAAGTFGAVAVLAVALVVWERAYARRGRLPLFAPALLRSGGFVAGNVVALLWFGSLLALSTVVTVFFLQAQQLPALLLAACLVPASLARLITSRASGAIFARFGSTAIPAGLAIEFACLLALLVVTLVAESGALFAAVVAIQIAMGVAGGLVEPTLRAVTLGFAPPTLHGVAASFLQLTQRLSATFFVALATGVLLGAGAGPTTGSLRVAILVCAAAVLAALAVACWSSRRRAADGIPSGGPTAGTALVLPGVSPSSAVPHGPDDTDGMTATRGPWTIERVAWSDERAVALRAAMDDEISPRYAEVFASFDDETAALLAQDFAVDPATIVEVVLVLDARGEAVGHAALRALGDELEVKRVFVHRHARGGGASRALMAALEDLAIERGAARLILQTGDRQPEAIALYERIGYHPIATFAPYVRFAASRCFAKTLTPVRA</sequence>
<dbReference type="eggNOG" id="COG0456">
    <property type="taxonomic scope" value="Bacteria"/>
</dbReference>
<feature type="transmembrane region" description="Helical" evidence="5">
    <location>
        <begin position="207"/>
        <end position="230"/>
    </location>
</feature>
<dbReference type="InterPro" id="IPR020846">
    <property type="entry name" value="MFS_dom"/>
</dbReference>
<organism evidence="8 9">
    <name type="scientific">Microbacterium testaceum (strain StLB037)</name>
    <dbReference type="NCBI Taxonomy" id="979556"/>
    <lineage>
        <taxon>Bacteria</taxon>
        <taxon>Bacillati</taxon>
        <taxon>Actinomycetota</taxon>
        <taxon>Actinomycetes</taxon>
        <taxon>Micrococcales</taxon>
        <taxon>Microbacteriaceae</taxon>
        <taxon>Microbacterium</taxon>
    </lineage>
</organism>
<keyword evidence="3 5" id="KW-1133">Transmembrane helix</keyword>
<dbReference type="AlphaFoldDB" id="E8N724"/>
<comment type="subcellular location">
    <subcellularLocation>
        <location evidence="1">Cell membrane</location>
        <topology evidence="1">Multi-pass membrane protein</topology>
    </subcellularLocation>
</comment>
<feature type="transmembrane region" description="Helical" evidence="5">
    <location>
        <begin position="340"/>
        <end position="364"/>
    </location>
</feature>
<feature type="transmembrane region" description="Helical" evidence="5">
    <location>
        <begin position="310"/>
        <end position="328"/>
    </location>
</feature>
<evidence type="ECO:0000259" key="6">
    <source>
        <dbReference type="PROSITE" id="PS50850"/>
    </source>
</evidence>
<evidence type="ECO:0000256" key="2">
    <source>
        <dbReference type="ARBA" id="ARBA00022692"/>
    </source>
</evidence>
<proteinExistence type="predicted"/>
<keyword evidence="4 5" id="KW-0472">Membrane</keyword>
<dbReference type="EMBL" id="AP012052">
    <property type="protein sequence ID" value="BAJ74241.1"/>
    <property type="molecule type" value="Genomic_DNA"/>
</dbReference>
<dbReference type="PANTHER" id="PTHR42718">
    <property type="entry name" value="MAJOR FACILITATOR SUPERFAMILY MULTIDRUG TRANSPORTER MFSC"/>
    <property type="match status" value="1"/>
</dbReference>
<feature type="transmembrane region" description="Helical" evidence="5">
    <location>
        <begin position="115"/>
        <end position="132"/>
    </location>
</feature>
<dbReference type="PROSITE" id="PS50850">
    <property type="entry name" value="MFS"/>
    <property type="match status" value="1"/>
</dbReference>
<accession>E8N724</accession>
<protein>
    <submittedName>
        <fullName evidence="8">Permease of the major facilitator superfamily</fullName>
    </submittedName>
</protein>
<dbReference type="CDD" id="cd04301">
    <property type="entry name" value="NAT_SF"/>
    <property type="match status" value="1"/>
</dbReference>
<feature type="transmembrane region" description="Helical" evidence="5">
    <location>
        <begin position="176"/>
        <end position="195"/>
    </location>
</feature>
<feature type="transmembrane region" description="Helical" evidence="5">
    <location>
        <begin position="444"/>
        <end position="464"/>
    </location>
</feature>
<dbReference type="eggNOG" id="COG0477">
    <property type="taxonomic scope" value="Bacteria"/>
</dbReference>
<dbReference type="CDD" id="cd17321">
    <property type="entry name" value="MFS_MMR_MDR_like"/>
    <property type="match status" value="1"/>
</dbReference>
<evidence type="ECO:0000259" key="7">
    <source>
        <dbReference type="PROSITE" id="PS51186"/>
    </source>
</evidence>
<reference evidence="8 9" key="1">
    <citation type="journal article" date="2011" name="J. Bacteriol.">
        <title>Genome sequence of Microbacterium testaceum StLB037, an N-acylhomoserine lactone-degrading bacterium isolated from potato leaves.</title>
        <authorList>
            <person name="Morohoshi T."/>
            <person name="Wang W.-Z."/>
            <person name="Someya N."/>
            <person name="Ikeda T."/>
        </authorList>
    </citation>
    <scope>NUCLEOTIDE SEQUENCE [LARGE SCALE GENOMIC DNA]</scope>
    <source>
        <strain evidence="8 9">StLB037</strain>
    </source>
</reference>
<evidence type="ECO:0000256" key="4">
    <source>
        <dbReference type="ARBA" id="ARBA00023136"/>
    </source>
</evidence>
<dbReference type="Proteomes" id="UP000008975">
    <property type="component" value="Chromosome"/>
</dbReference>
<dbReference type="InterPro" id="IPR036259">
    <property type="entry name" value="MFS_trans_sf"/>
</dbReference>
<feature type="transmembrane region" description="Helical" evidence="5">
    <location>
        <begin position="236"/>
        <end position="256"/>
    </location>
</feature>
<feature type="transmembrane region" description="Helical" evidence="5">
    <location>
        <begin position="277"/>
        <end position="304"/>
    </location>
</feature>
<dbReference type="STRING" id="979556.MTES_1277"/>
<dbReference type="HOGENOM" id="CLU_000960_28_2_11"/>
<dbReference type="Gene3D" id="1.20.1720.10">
    <property type="entry name" value="Multidrug resistance protein D"/>
    <property type="match status" value="1"/>
</dbReference>
<feature type="transmembrane region" description="Helical" evidence="5">
    <location>
        <begin position="144"/>
        <end position="170"/>
    </location>
</feature>
<evidence type="ECO:0000256" key="3">
    <source>
        <dbReference type="ARBA" id="ARBA00022989"/>
    </source>
</evidence>
<reference key="2">
    <citation type="submission" date="2011-02" db="EMBL/GenBank/DDBJ databases">
        <title>Genome sequence of Microbacterium testaceum StLB037.</title>
        <authorList>
            <person name="Morohoshi T."/>
            <person name="Wang W.Z."/>
            <person name="Someya N."/>
            <person name="Ikeda T."/>
        </authorList>
    </citation>
    <scope>NUCLEOTIDE SEQUENCE</scope>
    <source>
        <strain>StLB037</strain>
    </source>
</reference>